<comment type="function">
    <text evidence="1">The purine nucleoside phosphorylases catalyze the phosphorolytic breakdown of the N-glycosidic bond in the beta-(deoxy)ribonucleoside molecules, with the formation of the corresponding free purine bases and pentose-1-phosphate. Cleaves guanosine, inosine, 2'-deoxyguanosine and 2'-deoxyinosine.</text>
</comment>
<dbReference type="STRING" id="45851.BHV86_07570"/>
<dbReference type="AlphaFoldDB" id="D4RX13"/>
<dbReference type="GO" id="GO:0009116">
    <property type="term" value="P:nucleoside metabolic process"/>
    <property type="evidence" value="ECO:0007669"/>
    <property type="project" value="InterPro"/>
</dbReference>
<dbReference type="NCBIfam" id="NF006054">
    <property type="entry name" value="PRK08202.1"/>
    <property type="match status" value="1"/>
</dbReference>
<dbReference type="GO" id="GO:0004731">
    <property type="term" value="F:purine-nucleoside phosphorylase activity"/>
    <property type="evidence" value="ECO:0007669"/>
    <property type="project" value="UniProtKB-EC"/>
</dbReference>
<proteinExistence type="inferred from homology"/>
<keyword evidence="6 9" id="KW-0328">Glycosyltransferase</keyword>
<dbReference type="PANTHER" id="PTHR11904:SF9">
    <property type="entry name" value="PURINE NUCLEOSIDE PHOSPHORYLASE-RELATED"/>
    <property type="match status" value="1"/>
</dbReference>
<reference evidence="12 13" key="1">
    <citation type="submission" date="2010-02" db="EMBL/GenBank/DDBJ databases">
        <authorList>
            <person name="Weinstock G."/>
            <person name="Sodergren E."/>
            <person name="Clifton S."/>
            <person name="Fulton L."/>
            <person name="Fulton B."/>
            <person name="Courtney L."/>
            <person name="Fronick C."/>
            <person name="Harrison M."/>
            <person name="Strong C."/>
            <person name="Farmer C."/>
            <person name="Delahaunty K."/>
            <person name="Markovic C."/>
            <person name="Hall O."/>
            <person name="Minx P."/>
            <person name="Tomlinson C."/>
            <person name="Mitreva M."/>
            <person name="Nelson J."/>
            <person name="Hou S."/>
            <person name="Wollam A."/>
            <person name="Pepin K.H."/>
            <person name="Johnson M."/>
            <person name="Bhonagiri V."/>
            <person name="Zhang X."/>
            <person name="Suruliraj S."/>
            <person name="Warren W."/>
            <person name="Chinwalla A."/>
            <person name="Mardis E.R."/>
            <person name="Wilson R.K."/>
        </authorList>
    </citation>
    <scope>NUCLEOTIDE SEQUENCE [LARGE SCALE GENOMIC DNA]</scope>
    <source>
        <strain evidence="12 13">DSM 2876</strain>
    </source>
</reference>
<keyword evidence="5" id="KW-0597">Phosphoprotein</keyword>
<dbReference type="PANTHER" id="PTHR11904">
    <property type="entry name" value="METHYLTHIOADENOSINE/PURINE NUCLEOSIDE PHOSPHORYLASE"/>
    <property type="match status" value="1"/>
</dbReference>
<evidence type="ECO:0000256" key="7">
    <source>
        <dbReference type="ARBA" id="ARBA00022679"/>
    </source>
</evidence>
<keyword evidence="13" id="KW-1185">Reference proteome</keyword>
<dbReference type="InterPro" id="IPR018099">
    <property type="entry name" value="Purine_phosphorylase-2_CS"/>
</dbReference>
<feature type="binding site" evidence="10">
    <location>
        <position position="62"/>
    </location>
    <ligand>
        <name>phosphate</name>
        <dbReference type="ChEBI" id="CHEBI:43474"/>
    </ligand>
</feature>
<evidence type="ECO:0000256" key="6">
    <source>
        <dbReference type="ARBA" id="ARBA00022676"/>
    </source>
</evidence>
<comment type="pathway">
    <text evidence="2 9">Purine metabolism; purine nucleoside salvage.</text>
</comment>
<dbReference type="CDD" id="cd09009">
    <property type="entry name" value="PNP-EcPNPII_like"/>
    <property type="match status" value="1"/>
</dbReference>
<dbReference type="InterPro" id="IPR011268">
    <property type="entry name" value="Purine_phosphorylase"/>
</dbReference>
<evidence type="ECO:0000256" key="9">
    <source>
        <dbReference type="PIRNR" id="PIRNR000477"/>
    </source>
</evidence>
<comment type="catalytic activity">
    <reaction evidence="8">
        <text>a purine 2'-deoxy-D-ribonucleoside + phosphate = a purine nucleobase + 2-deoxy-alpha-D-ribose 1-phosphate</text>
        <dbReference type="Rhea" id="RHEA:36431"/>
        <dbReference type="ChEBI" id="CHEBI:26386"/>
        <dbReference type="ChEBI" id="CHEBI:43474"/>
        <dbReference type="ChEBI" id="CHEBI:57259"/>
        <dbReference type="ChEBI" id="CHEBI:142361"/>
        <dbReference type="EC" id="2.4.2.1"/>
    </reaction>
</comment>
<dbReference type="Proteomes" id="UP000006238">
    <property type="component" value="Unassembled WGS sequence"/>
</dbReference>
<dbReference type="EMBL" id="ABWN01000018">
    <property type="protein sequence ID" value="EFF69453.1"/>
    <property type="molecule type" value="Genomic_DNA"/>
</dbReference>
<evidence type="ECO:0000259" key="11">
    <source>
        <dbReference type="Pfam" id="PF01048"/>
    </source>
</evidence>
<feature type="binding site" evidence="10">
    <location>
        <position position="213"/>
    </location>
    <ligand>
        <name>phosphate</name>
        <dbReference type="ChEBI" id="CHEBI:43474"/>
    </ligand>
</feature>
<gene>
    <name evidence="12" type="ORF">BUTYVIB_00364</name>
</gene>
<feature type="binding site" evidence="10">
    <location>
        <position position="194"/>
    </location>
    <ligand>
        <name>a purine D-ribonucleoside</name>
        <dbReference type="ChEBI" id="CHEBI:142355"/>
    </ligand>
</feature>
<dbReference type="InterPro" id="IPR011270">
    <property type="entry name" value="Pur_Nuc_Pase_Ino/Guo-sp"/>
</dbReference>
<dbReference type="EC" id="2.4.2.1" evidence="9"/>
<organism evidence="12 13">
    <name type="scientific">Eshraghiella crossota DSM 2876</name>
    <dbReference type="NCBI Taxonomy" id="511680"/>
    <lineage>
        <taxon>Bacteria</taxon>
        <taxon>Bacillati</taxon>
        <taxon>Bacillota</taxon>
        <taxon>Clostridia</taxon>
        <taxon>Lachnospirales</taxon>
        <taxon>Lachnospiraceae</taxon>
        <taxon>Eshraghiella</taxon>
    </lineage>
</organism>
<dbReference type="SUPFAM" id="SSF53167">
    <property type="entry name" value="Purine and uridine phosphorylases"/>
    <property type="match status" value="1"/>
</dbReference>
<dbReference type="PROSITE" id="PS01240">
    <property type="entry name" value="PNP_MTAP_2"/>
    <property type="match status" value="1"/>
</dbReference>
<dbReference type="PIRSF" id="PIRSF000477">
    <property type="entry name" value="PurNPase"/>
    <property type="match status" value="1"/>
</dbReference>
<sequence>MENIIDVINNAAEYIADSIKFTPEIAIILGSGLGPLADEVQSPVVIKYSDIPGFHASTVKGHAGELVCGMISDKKVIVMSGRFHYYEGHDMDAVTLPIRVFAKLGIKKLIVTNAAGGIKSSLNPGSIMLITDHLSYMCPSPLRGPNLDEFGPRFKDMTEVYTKEYIEAARMTAKEHNIPVDEGVYCFFRGPQYETPAEIRGIAILGADAAGMSTVPEAIVARHCGMKILGISLITNKAAGLSPTELSHSEVTAIAKKAELNMVTLVKNTISRL</sequence>
<dbReference type="FunFam" id="3.40.50.1580:FF:000010">
    <property type="entry name" value="Purine nucleoside phosphorylase"/>
    <property type="match status" value="1"/>
</dbReference>
<dbReference type="UniPathway" id="UPA00606"/>
<evidence type="ECO:0000256" key="1">
    <source>
        <dbReference type="ARBA" id="ARBA00002678"/>
    </source>
</evidence>
<dbReference type="GeneID" id="98918729"/>
<dbReference type="InterPro" id="IPR035994">
    <property type="entry name" value="Nucleoside_phosphorylase_sf"/>
</dbReference>
<dbReference type="Pfam" id="PF01048">
    <property type="entry name" value="PNP_UDP_1"/>
    <property type="match status" value="1"/>
</dbReference>
<keyword evidence="7 9" id="KW-0808">Transferase</keyword>
<accession>D4RX13</accession>
<dbReference type="GO" id="GO:0005737">
    <property type="term" value="C:cytoplasm"/>
    <property type="evidence" value="ECO:0007669"/>
    <property type="project" value="TreeGrafter"/>
</dbReference>
<dbReference type="HOGENOM" id="CLU_054456_1_0_9"/>
<feature type="binding site" evidence="10">
    <location>
        <position position="31"/>
    </location>
    <ligand>
        <name>phosphate</name>
        <dbReference type="ChEBI" id="CHEBI:43474"/>
    </ligand>
</feature>
<evidence type="ECO:0000256" key="3">
    <source>
        <dbReference type="ARBA" id="ARBA00006751"/>
    </source>
</evidence>
<dbReference type="InterPro" id="IPR000845">
    <property type="entry name" value="Nucleoside_phosphorylase_d"/>
</dbReference>
<evidence type="ECO:0000256" key="10">
    <source>
        <dbReference type="PIRSR" id="PIRSR000477-2"/>
    </source>
</evidence>
<feature type="binding site" evidence="10">
    <location>
        <position position="114"/>
    </location>
    <ligand>
        <name>phosphate</name>
        <dbReference type="ChEBI" id="CHEBI:43474"/>
    </ligand>
</feature>
<feature type="binding site" evidence="10">
    <location>
        <position position="236"/>
    </location>
    <ligand>
        <name>a purine D-ribonucleoside</name>
        <dbReference type="ChEBI" id="CHEBI:142355"/>
    </ligand>
</feature>
<comment type="similarity">
    <text evidence="3 9">Belongs to the PNP/MTAP phosphorylase family.</text>
</comment>
<dbReference type="NCBIfam" id="TIGR01697">
    <property type="entry name" value="PNPH-PUNA-XAPA"/>
    <property type="match status" value="1"/>
</dbReference>
<evidence type="ECO:0000256" key="8">
    <source>
        <dbReference type="ARBA" id="ARBA00048556"/>
    </source>
</evidence>
<name>D4RX13_9FIRM</name>
<feature type="binding site" evidence="10">
    <location>
        <begin position="82"/>
        <end position="84"/>
    </location>
    <ligand>
        <name>phosphate</name>
        <dbReference type="ChEBI" id="CHEBI:43474"/>
    </ligand>
</feature>
<comment type="subunit">
    <text evidence="4">Homotrimer.</text>
</comment>
<dbReference type="Gene3D" id="3.40.50.1580">
    <property type="entry name" value="Nucleoside phosphorylase domain"/>
    <property type="match status" value="1"/>
</dbReference>
<dbReference type="NCBIfam" id="TIGR01700">
    <property type="entry name" value="PNPH"/>
    <property type="match status" value="1"/>
</dbReference>
<protein>
    <recommendedName>
        <fullName evidence="9">Purine nucleoside phosphorylase</fullName>
        <ecNumber evidence="9">2.4.2.1</ecNumber>
    </recommendedName>
    <alternativeName>
        <fullName evidence="9">Inosine-guanosine phosphorylase</fullName>
    </alternativeName>
</protein>
<dbReference type="RefSeq" id="WP_005601131.1">
    <property type="nucleotide sequence ID" value="NZ_GG663519.1"/>
</dbReference>
<evidence type="ECO:0000256" key="4">
    <source>
        <dbReference type="ARBA" id="ARBA00011233"/>
    </source>
</evidence>
<evidence type="ECO:0000313" key="12">
    <source>
        <dbReference type="EMBL" id="EFF69453.1"/>
    </source>
</evidence>
<feature type="domain" description="Nucleoside phosphorylase" evidence="11">
    <location>
        <begin position="24"/>
        <end position="270"/>
    </location>
</feature>
<dbReference type="eggNOG" id="COG0005">
    <property type="taxonomic scope" value="Bacteria"/>
</dbReference>
<evidence type="ECO:0000313" key="13">
    <source>
        <dbReference type="Proteomes" id="UP000006238"/>
    </source>
</evidence>
<evidence type="ECO:0000256" key="2">
    <source>
        <dbReference type="ARBA" id="ARBA00005058"/>
    </source>
</evidence>
<comment type="caution">
    <text evidence="12">The sequence shown here is derived from an EMBL/GenBank/DDBJ whole genome shotgun (WGS) entry which is preliminary data.</text>
</comment>
<evidence type="ECO:0000256" key="5">
    <source>
        <dbReference type="ARBA" id="ARBA00022553"/>
    </source>
</evidence>